<comment type="caution">
    <text evidence="8">The sequence shown here is derived from an EMBL/GenBank/DDBJ whole genome shotgun (WGS) entry which is preliminary data.</text>
</comment>
<name>A0A7K3MRJ2_9BACE</name>
<dbReference type="InterPro" id="IPR005151">
    <property type="entry name" value="Tail-specific_protease"/>
</dbReference>
<dbReference type="SUPFAM" id="SSF50156">
    <property type="entry name" value="PDZ domain-like"/>
    <property type="match status" value="1"/>
</dbReference>
<sequence length="434" mass="48548">MAKKQYSNHNMNSTHKKAAKIIGKVLLAIVGLALLAFSGLIVYFKWFYSSDDMDTKSYYVNSLPLSNDHFPEDFNEISSIVKDNYSLAEYKNLNLDSLCDSYAARINDISSPKEYGEMLEEFFASLQVGHSFIYLKHYTVGTFPTVIHDSIFINKPNYTMTRAGLRDKDRVIAVNGEPVIDWMNRNEKYVSASTPLNRRLFTAANIFKSLSDTIRNYTVCRGNDTIEVKLPLVTNDSIPSSVLAKTDSKVFNDSIGYLAINTMMDGVIESFVSDFEKVSNLPYLIIDVRNNEGGNSGNGRELCRYFIHKNQPHCIDHRDMLPVDNAYKGKIVLLTSPITFSAAESFVIDMKESGNVVLIGEPTAGDTGNRPKTFKTSNGMCFRIPTASPSVSPQGFPLEGIGVAPDYFISQTVSDFIKNRDAQLEFAKQYLTAK</sequence>
<dbReference type="Proteomes" id="UP000298073">
    <property type="component" value="Unassembled WGS sequence"/>
</dbReference>
<dbReference type="SUPFAM" id="SSF52096">
    <property type="entry name" value="ClpP/crotonase"/>
    <property type="match status" value="1"/>
</dbReference>
<keyword evidence="3" id="KW-0963">Cytoplasm</keyword>
<evidence type="ECO:0000256" key="5">
    <source>
        <dbReference type="ARBA" id="ARBA00022801"/>
    </source>
</evidence>
<dbReference type="Gene3D" id="3.30.750.44">
    <property type="match status" value="1"/>
</dbReference>
<dbReference type="Pfam" id="PF14684">
    <property type="entry name" value="Tricorn_C1"/>
    <property type="match status" value="1"/>
</dbReference>
<evidence type="ECO:0000313" key="8">
    <source>
        <dbReference type="EMBL" id="TFU51908.1"/>
    </source>
</evidence>
<comment type="similarity">
    <text evidence="2">Belongs to the peptidase S41B family.</text>
</comment>
<organism evidence="8 9">
    <name type="scientific">Bacteroides acidifaciens</name>
    <dbReference type="NCBI Taxonomy" id="85831"/>
    <lineage>
        <taxon>Bacteria</taxon>
        <taxon>Pseudomonadati</taxon>
        <taxon>Bacteroidota</taxon>
        <taxon>Bacteroidia</taxon>
        <taxon>Bacteroidales</taxon>
        <taxon>Bacteroidaceae</taxon>
        <taxon>Bacteroides</taxon>
    </lineage>
</organism>
<dbReference type="EMBL" id="SPPV01000004">
    <property type="protein sequence ID" value="TFU51908.1"/>
    <property type="molecule type" value="Genomic_DNA"/>
</dbReference>
<dbReference type="InterPro" id="IPR029045">
    <property type="entry name" value="ClpP/crotonase-like_dom_sf"/>
</dbReference>
<dbReference type="GO" id="GO:0006508">
    <property type="term" value="P:proteolysis"/>
    <property type="evidence" value="ECO:0007669"/>
    <property type="project" value="UniProtKB-KW"/>
</dbReference>
<gene>
    <name evidence="8" type="ORF">E4T97_03560</name>
</gene>
<keyword evidence="4" id="KW-0645">Protease</keyword>
<proteinExistence type="inferred from homology"/>
<evidence type="ECO:0000256" key="1">
    <source>
        <dbReference type="ARBA" id="ARBA00004496"/>
    </source>
</evidence>
<feature type="domain" description="Tail specific protease" evidence="7">
    <location>
        <begin position="225"/>
        <end position="410"/>
    </location>
</feature>
<accession>A0A7K3MRJ2</accession>
<dbReference type="InterPro" id="IPR028204">
    <property type="entry name" value="Tricorn_C1"/>
</dbReference>
<dbReference type="RefSeq" id="WP_135035852.1">
    <property type="nucleotide sequence ID" value="NZ_CABIXU010000036.1"/>
</dbReference>
<protein>
    <submittedName>
        <fullName evidence="8">Peptidase S41</fullName>
    </submittedName>
</protein>
<dbReference type="InterPro" id="IPR012393">
    <property type="entry name" value="Tricorn_protease"/>
</dbReference>
<dbReference type="OrthoDB" id="9815657at2"/>
<evidence type="ECO:0000256" key="3">
    <source>
        <dbReference type="ARBA" id="ARBA00022490"/>
    </source>
</evidence>
<dbReference type="Gene3D" id="3.90.226.10">
    <property type="entry name" value="2-enoyl-CoA Hydratase, Chain A, domain 1"/>
    <property type="match status" value="1"/>
</dbReference>
<evidence type="ECO:0000256" key="2">
    <source>
        <dbReference type="ARBA" id="ARBA00008524"/>
    </source>
</evidence>
<dbReference type="SMART" id="SM00245">
    <property type="entry name" value="TSPc"/>
    <property type="match status" value="1"/>
</dbReference>
<evidence type="ECO:0000256" key="4">
    <source>
        <dbReference type="ARBA" id="ARBA00022670"/>
    </source>
</evidence>
<dbReference type="Pfam" id="PF03572">
    <property type="entry name" value="Peptidase_S41"/>
    <property type="match status" value="1"/>
</dbReference>
<evidence type="ECO:0000259" key="7">
    <source>
        <dbReference type="SMART" id="SM00245"/>
    </source>
</evidence>
<dbReference type="AlphaFoldDB" id="A0A7K3MRJ2"/>
<dbReference type="GO" id="GO:0005737">
    <property type="term" value="C:cytoplasm"/>
    <property type="evidence" value="ECO:0007669"/>
    <property type="project" value="UniProtKB-SubCell"/>
</dbReference>
<dbReference type="Pfam" id="PF21558">
    <property type="entry name" value="Pept_S41_N_bact"/>
    <property type="match status" value="1"/>
</dbReference>
<keyword evidence="5" id="KW-0378">Hydrolase</keyword>
<dbReference type="PANTHER" id="PTHR43253">
    <property type="entry name" value="TRICORN PROTEASE HOMOLOG 2-RELATED"/>
    <property type="match status" value="1"/>
</dbReference>
<dbReference type="InterPro" id="IPR036034">
    <property type="entry name" value="PDZ_sf"/>
</dbReference>
<dbReference type="InterPro" id="IPR048818">
    <property type="entry name" value="BACUNI_00178-like_N"/>
</dbReference>
<evidence type="ECO:0000256" key="6">
    <source>
        <dbReference type="ARBA" id="ARBA00022825"/>
    </source>
</evidence>
<comment type="subcellular location">
    <subcellularLocation>
        <location evidence="1">Cytoplasm</location>
    </subcellularLocation>
</comment>
<dbReference type="PANTHER" id="PTHR43253:SF1">
    <property type="entry name" value="TRICORN PROTEASE HOMOLOG 2-RELATED"/>
    <property type="match status" value="1"/>
</dbReference>
<dbReference type="GO" id="GO:0008236">
    <property type="term" value="F:serine-type peptidase activity"/>
    <property type="evidence" value="ECO:0007669"/>
    <property type="project" value="UniProtKB-KW"/>
</dbReference>
<evidence type="ECO:0000313" key="9">
    <source>
        <dbReference type="Proteomes" id="UP000298073"/>
    </source>
</evidence>
<keyword evidence="6" id="KW-0720">Serine protease</keyword>
<dbReference type="Gene3D" id="2.30.42.10">
    <property type="match status" value="1"/>
</dbReference>
<reference evidence="8 9" key="1">
    <citation type="submission" date="2019-03" db="EMBL/GenBank/DDBJ databases">
        <title>Diversity of the mouse oral microbiome.</title>
        <authorList>
            <person name="Joseph S."/>
            <person name="Aduse-Opoku J."/>
            <person name="Curtis M."/>
            <person name="Wade W."/>
            <person name="Hashim A."/>
        </authorList>
    </citation>
    <scope>NUCLEOTIDE SEQUENCE [LARGE SCALE GENOMIC DNA]</scope>
    <source>
        <strain evidence="8 9">P2318</strain>
    </source>
</reference>